<organism evidence="1">
    <name type="scientific">bioreactor metagenome</name>
    <dbReference type="NCBI Taxonomy" id="1076179"/>
    <lineage>
        <taxon>unclassified sequences</taxon>
        <taxon>metagenomes</taxon>
        <taxon>ecological metagenomes</taxon>
    </lineage>
</organism>
<evidence type="ECO:0000313" key="1">
    <source>
        <dbReference type="EMBL" id="MPL70101.1"/>
    </source>
</evidence>
<dbReference type="GO" id="GO:0016884">
    <property type="term" value="F:carbon-nitrogen ligase activity, with glutamine as amido-N-donor"/>
    <property type="evidence" value="ECO:0007669"/>
    <property type="project" value="InterPro"/>
</dbReference>
<dbReference type="PANTHER" id="PTHR28055:SF1">
    <property type="entry name" value="ALTERED INHERITANCE OF MITOCHONDRIA PROTEIN 41, MITOCHONDRIAL"/>
    <property type="match status" value="1"/>
</dbReference>
<gene>
    <name evidence="1" type="primary">yqeY_8</name>
    <name evidence="1" type="ORF">SDC9_15852</name>
</gene>
<protein>
    <recommendedName>
        <fullName evidence="2">GatB/YqeY domain-containing protein</fullName>
    </recommendedName>
</protein>
<dbReference type="Pfam" id="PF09424">
    <property type="entry name" value="YqeY"/>
    <property type="match status" value="1"/>
</dbReference>
<dbReference type="InterPro" id="IPR023168">
    <property type="entry name" value="GatB_Yqey_C_2"/>
</dbReference>
<accession>A0A644TWM5</accession>
<comment type="caution">
    <text evidence="1">The sequence shown here is derived from an EMBL/GenBank/DDBJ whole genome shotgun (WGS) entry which is preliminary data.</text>
</comment>
<proteinExistence type="predicted"/>
<name>A0A644TWM5_9ZZZZ</name>
<reference evidence="1" key="1">
    <citation type="submission" date="2019-08" db="EMBL/GenBank/DDBJ databases">
        <authorList>
            <person name="Kucharzyk K."/>
            <person name="Murdoch R.W."/>
            <person name="Higgins S."/>
            <person name="Loffler F."/>
        </authorList>
    </citation>
    <scope>NUCLEOTIDE SEQUENCE</scope>
</reference>
<dbReference type="Gene3D" id="1.10.10.410">
    <property type="match status" value="1"/>
</dbReference>
<dbReference type="SUPFAM" id="SSF89095">
    <property type="entry name" value="GatB/YqeY motif"/>
    <property type="match status" value="1"/>
</dbReference>
<dbReference type="EMBL" id="VSSQ01000051">
    <property type="protein sequence ID" value="MPL70101.1"/>
    <property type="molecule type" value="Genomic_DNA"/>
</dbReference>
<dbReference type="Gene3D" id="1.10.1510.10">
    <property type="entry name" value="Uncharacterised protein YqeY/AIM41 PF09424, N-terminal domain"/>
    <property type="match status" value="1"/>
</dbReference>
<dbReference type="InterPro" id="IPR003789">
    <property type="entry name" value="Asn/Gln_tRNA_amidoTrase-B-like"/>
</dbReference>
<dbReference type="AlphaFoldDB" id="A0A644TWM5"/>
<evidence type="ECO:0008006" key="2">
    <source>
        <dbReference type="Google" id="ProtNLM"/>
    </source>
</evidence>
<sequence>MSLEEKINADIKQAMFAKDKAKLDALRAVKAAVLLVKTSKPQGQEITAEEEIQTLQRLVKQRKEASLTYKEQNREDLYNDEVFQLEVIEKYLPKQLSEEEIREALKTIISELGATSPKDMGKVMQSAQKTFAGQADNKLVSQIVKELLG</sequence>
<dbReference type="PANTHER" id="PTHR28055">
    <property type="entry name" value="ALTERED INHERITANCE OF MITOCHONDRIA PROTEIN 41, MITOCHONDRIAL"/>
    <property type="match status" value="1"/>
</dbReference>
<dbReference type="InterPro" id="IPR019004">
    <property type="entry name" value="YqeY/Aim41"/>
</dbReference>
<dbReference type="InterPro" id="IPR042184">
    <property type="entry name" value="YqeY/Aim41_N"/>
</dbReference>